<protein>
    <submittedName>
        <fullName evidence="3">Uncharacterized protein</fullName>
    </submittedName>
</protein>
<feature type="transmembrane region" description="Helical" evidence="2">
    <location>
        <begin position="51"/>
        <end position="69"/>
    </location>
</feature>
<evidence type="ECO:0000256" key="1">
    <source>
        <dbReference type="SAM" id="MobiDB-lite"/>
    </source>
</evidence>
<name>A0A344UQS6_9ACTN</name>
<feature type="region of interest" description="Disordered" evidence="1">
    <location>
        <begin position="1"/>
        <end position="46"/>
    </location>
</feature>
<evidence type="ECO:0000256" key="2">
    <source>
        <dbReference type="SAM" id="Phobius"/>
    </source>
</evidence>
<reference evidence="3 4" key="1">
    <citation type="submission" date="2017-12" db="EMBL/GenBank/DDBJ databases">
        <title>The whole genome sequence of the Acidipropionibacterium virtanenii sp. nov. type strain JS278.</title>
        <authorList>
            <person name="Laine P."/>
            <person name="Deptula P."/>
            <person name="Varmanen P."/>
            <person name="Auvinen P."/>
        </authorList>
    </citation>
    <scope>NUCLEOTIDE SEQUENCE [LARGE SCALE GENOMIC DNA]</scope>
    <source>
        <strain evidence="3 4">JS278</strain>
    </source>
</reference>
<feature type="compositionally biased region" description="Basic and acidic residues" evidence="1">
    <location>
        <begin position="12"/>
        <end position="30"/>
    </location>
</feature>
<proteinExistence type="predicted"/>
<keyword evidence="2" id="KW-1133">Transmembrane helix</keyword>
<feature type="transmembrane region" description="Helical" evidence="2">
    <location>
        <begin position="75"/>
        <end position="93"/>
    </location>
</feature>
<gene>
    <name evidence="3" type="ORF">JS278_00431</name>
</gene>
<keyword evidence="2" id="KW-0472">Membrane</keyword>
<organism evidence="3 4">
    <name type="scientific">Acidipropionibacterium virtanenii</name>
    <dbReference type="NCBI Taxonomy" id="2057246"/>
    <lineage>
        <taxon>Bacteria</taxon>
        <taxon>Bacillati</taxon>
        <taxon>Actinomycetota</taxon>
        <taxon>Actinomycetes</taxon>
        <taxon>Propionibacteriales</taxon>
        <taxon>Propionibacteriaceae</taxon>
        <taxon>Acidipropionibacterium</taxon>
    </lineage>
</organism>
<sequence>MATMRRFGHAGELPETRMPDSQRPGPDEARTTLNRTGQLPRETAEPASRPVWVDGLFTLIIGAGVGIATSDQPGLRLAGLVVVAVGCVMMGVASRHLGGRHGRVLDQRSIGSGFLRFIPMWAVVFGLVIVRPDADWQPWYAIGTGLVVAVVGFGYLRWDERYQMRRLAADDYDRNDVV</sequence>
<keyword evidence="4" id="KW-1185">Reference proteome</keyword>
<evidence type="ECO:0000313" key="4">
    <source>
        <dbReference type="Proteomes" id="UP000251995"/>
    </source>
</evidence>
<feature type="transmembrane region" description="Helical" evidence="2">
    <location>
        <begin position="114"/>
        <end position="132"/>
    </location>
</feature>
<dbReference type="Proteomes" id="UP000251995">
    <property type="component" value="Chromosome"/>
</dbReference>
<keyword evidence="2" id="KW-0812">Transmembrane</keyword>
<accession>A0A344UQS6</accession>
<dbReference type="KEGG" id="acij:JS278_00431"/>
<dbReference type="EMBL" id="CP025198">
    <property type="protein sequence ID" value="AXE37624.1"/>
    <property type="molecule type" value="Genomic_DNA"/>
</dbReference>
<evidence type="ECO:0000313" key="3">
    <source>
        <dbReference type="EMBL" id="AXE37624.1"/>
    </source>
</evidence>
<dbReference type="AlphaFoldDB" id="A0A344UQS6"/>
<feature type="transmembrane region" description="Helical" evidence="2">
    <location>
        <begin position="138"/>
        <end position="156"/>
    </location>
</feature>